<name>A0AB33EEB0_9PSED</name>
<dbReference type="InterPro" id="IPR050315">
    <property type="entry name" value="FAD-oxidoreductase_2"/>
</dbReference>
<keyword evidence="4" id="KW-0560">Oxidoreductase</keyword>
<evidence type="ECO:0000256" key="3">
    <source>
        <dbReference type="ARBA" id="ARBA00022827"/>
    </source>
</evidence>
<evidence type="ECO:0000256" key="4">
    <source>
        <dbReference type="ARBA" id="ARBA00023002"/>
    </source>
</evidence>
<protein>
    <recommendedName>
        <fullName evidence="5">FAD-dependent oxidoreductase 2 FAD-binding domain-containing protein</fullName>
    </recommendedName>
</protein>
<keyword evidence="3" id="KW-0274">FAD</keyword>
<evidence type="ECO:0000313" key="6">
    <source>
        <dbReference type="EMBL" id="ATE78225.1"/>
    </source>
</evidence>
<dbReference type="SUPFAM" id="SSF56425">
    <property type="entry name" value="Succinate dehydrogenase/fumarate reductase flavoprotein, catalytic domain"/>
    <property type="match status" value="1"/>
</dbReference>
<organism evidence="6 7">
    <name type="scientific">Pseudomonas frederiksbergensis</name>
    <dbReference type="NCBI Taxonomy" id="104087"/>
    <lineage>
        <taxon>Bacteria</taxon>
        <taxon>Pseudomonadati</taxon>
        <taxon>Pseudomonadota</taxon>
        <taxon>Gammaproteobacteria</taxon>
        <taxon>Pseudomonadales</taxon>
        <taxon>Pseudomonadaceae</taxon>
        <taxon>Pseudomonas</taxon>
    </lineage>
</organism>
<proteinExistence type="predicted"/>
<dbReference type="GO" id="GO:0016491">
    <property type="term" value="F:oxidoreductase activity"/>
    <property type="evidence" value="ECO:0007669"/>
    <property type="project" value="UniProtKB-KW"/>
</dbReference>
<dbReference type="AlphaFoldDB" id="A0AB33EEB0"/>
<dbReference type="GO" id="GO:0008202">
    <property type="term" value="P:steroid metabolic process"/>
    <property type="evidence" value="ECO:0007669"/>
    <property type="project" value="UniProtKB-ARBA"/>
</dbReference>
<gene>
    <name evidence="6" type="ORF">CNN82_17990</name>
</gene>
<dbReference type="PANTHER" id="PTHR43400">
    <property type="entry name" value="FUMARATE REDUCTASE"/>
    <property type="match status" value="1"/>
</dbReference>
<feature type="domain" description="FAD-dependent oxidoreductase 2 FAD-binding" evidence="5">
    <location>
        <begin position="6"/>
        <end position="448"/>
    </location>
</feature>
<evidence type="ECO:0000313" key="7">
    <source>
        <dbReference type="Proteomes" id="UP000218385"/>
    </source>
</evidence>
<keyword evidence="2" id="KW-0285">Flavoprotein</keyword>
<dbReference type="PANTHER" id="PTHR43400:SF10">
    <property type="entry name" value="3-OXOSTEROID 1-DEHYDROGENASE"/>
    <property type="match status" value="1"/>
</dbReference>
<dbReference type="Gene3D" id="3.90.700.10">
    <property type="entry name" value="Succinate dehydrogenase/fumarate reductase flavoprotein, catalytic domain"/>
    <property type="match status" value="1"/>
</dbReference>
<dbReference type="EMBL" id="CP023466">
    <property type="protein sequence ID" value="ATE78225.1"/>
    <property type="molecule type" value="Genomic_DNA"/>
</dbReference>
<comment type="cofactor">
    <cofactor evidence="1">
        <name>FAD</name>
        <dbReference type="ChEBI" id="CHEBI:57692"/>
    </cofactor>
</comment>
<dbReference type="InterPro" id="IPR036188">
    <property type="entry name" value="FAD/NAD-bd_sf"/>
</dbReference>
<evidence type="ECO:0000259" key="5">
    <source>
        <dbReference type="Pfam" id="PF00890"/>
    </source>
</evidence>
<sequence>MATDFDVIVVGGGGAGLAAACHARMAGASVMVIEADSKLGGATALAGGVVYAAGTAVQREAGIKDSAEAMYQYMMSLNQWSIRPALAKTLADSGASIIDWLIELGNEFPPDLIVESGVGGCPRGHQCIGAGFGIIQSLINAAGALGVETALGSRVSDLIFEEGRVCGVRSEGIELRSKAVVVTTGGFGNNPEMIKRLWPTAAAHGSRLFSIYAAVPYNMGDGIALGEKVGAQLTGIDNGLLVPSPNFAPNLEAFLPEWAMVVNRDGHRFIPEDASYAVSGYLLNEQPELRCFAIFDEPAMLEACADENVVKHYINDPGSDSWRIAAIRKNVETGRVKVADSIEELARRADISPAGLAASITRYNRYADQGEDPEFFKKAKRIYPIRTGPFFAVEIRASALVSCHAGLDIDDHGRVRDRFGEPVPGLYAGGEVLGCTLGRRYIGGGIGIANALIFGRLAGKTAALDGADA</sequence>
<dbReference type="InterPro" id="IPR003953">
    <property type="entry name" value="FAD-dep_OxRdtase_2_FAD-bd"/>
</dbReference>
<evidence type="ECO:0000256" key="1">
    <source>
        <dbReference type="ARBA" id="ARBA00001974"/>
    </source>
</evidence>
<dbReference type="SUPFAM" id="SSF51905">
    <property type="entry name" value="FAD/NAD(P)-binding domain"/>
    <property type="match status" value="1"/>
</dbReference>
<evidence type="ECO:0000256" key="2">
    <source>
        <dbReference type="ARBA" id="ARBA00022630"/>
    </source>
</evidence>
<dbReference type="PRINTS" id="PR00368">
    <property type="entry name" value="FADPNR"/>
</dbReference>
<dbReference type="Pfam" id="PF00890">
    <property type="entry name" value="FAD_binding_2"/>
    <property type="match status" value="1"/>
</dbReference>
<dbReference type="InterPro" id="IPR027477">
    <property type="entry name" value="Succ_DH/fumarate_Rdtase_cat_sf"/>
</dbReference>
<dbReference type="RefSeq" id="WP_096480511.1">
    <property type="nucleotide sequence ID" value="NZ_CP023466.1"/>
</dbReference>
<dbReference type="Proteomes" id="UP000218385">
    <property type="component" value="Chromosome"/>
</dbReference>
<dbReference type="Gene3D" id="3.50.50.60">
    <property type="entry name" value="FAD/NAD(P)-binding domain"/>
    <property type="match status" value="1"/>
</dbReference>
<reference evidence="6 7" key="1">
    <citation type="submission" date="2017-09" db="EMBL/GenBank/DDBJ databases">
        <title>Complete Genome sequence of Lysobacter capsici KNU-15.</title>
        <authorList>
            <person name="Kim M.-C."/>
            <person name="Yi H."/>
            <person name="Lee D.-W."/>
            <person name="Shin J.-H."/>
        </authorList>
    </citation>
    <scope>NUCLEOTIDE SEQUENCE [LARGE SCALE GENOMIC DNA]</scope>
    <source>
        <strain evidence="6 7">KNU-15</strain>
    </source>
</reference>
<accession>A0AB33EEB0</accession>